<evidence type="ECO:0000313" key="4">
    <source>
        <dbReference type="Proteomes" id="UP000022835"/>
    </source>
</evidence>
<dbReference type="Gene3D" id="3.30.70.1060">
    <property type="entry name" value="Dimeric alpha+beta barrel"/>
    <property type="match status" value="1"/>
</dbReference>
<dbReference type="eggNOG" id="COG2350">
    <property type="taxonomic scope" value="Bacteria"/>
</dbReference>
<gene>
    <name evidence="3" type="ORF">Y900_004165</name>
</gene>
<dbReference type="STRING" id="1440774.Y900_004165"/>
<evidence type="ECO:0000256" key="1">
    <source>
        <dbReference type="ARBA" id="ARBA00007689"/>
    </source>
</evidence>
<dbReference type="SUPFAM" id="SSF54909">
    <property type="entry name" value="Dimeric alpha+beta barrel"/>
    <property type="match status" value="1"/>
</dbReference>
<dbReference type="PANTHER" id="PTHR37828">
    <property type="entry name" value="GSR2449 PROTEIN"/>
    <property type="match status" value="1"/>
</dbReference>
<sequence length="91" mass="9788">MFHVLTITYEKPLDVVDQSRPAHLAFLNDEVEAGRLLLAGRLETGTGGVLITADISTEDAQSIIDRDPYTLAGVVSYQRLSFNGGVRAAGL</sequence>
<proteinExistence type="inferred from homology"/>
<evidence type="ECO:0000259" key="2">
    <source>
        <dbReference type="Pfam" id="PF03795"/>
    </source>
</evidence>
<accession>A0A064CCV6</accession>
<dbReference type="AlphaFoldDB" id="A0A064CCV6"/>
<evidence type="ECO:0000313" key="3">
    <source>
        <dbReference type="EMBL" id="KDE98160.1"/>
    </source>
</evidence>
<dbReference type="Pfam" id="PF03795">
    <property type="entry name" value="YCII"/>
    <property type="match status" value="1"/>
</dbReference>
<comment type="caution">
    <text evidence="3">The sequence shown here is derived from an EMBL/GenBank/DDBJ whole genome shotgun (WGS) entry which is preliminary data.</text>
</comment>
<dbReference type="Proteomes" id="UP000022835">
    <property type="component" value="Unassembled WGS sequence"/>
</dbReference>
<dbReference type="OrthoDB" id="9814407at2"/>
<feature type="domain" description="YCII-related" evidence="2">
    <location>
        <begin position="1"/>
        <end position="76"/>
    </location>
</feature>
<reference evidence="3" key="1">
    <citation type="submission" date="2014-05" db="EMBL/GenBank/DDBJ databases">
        <title>Genome sequence of Mycobacterium aromaticivorans strain JS19b1T (= DSM 45407T).</title>
        <authorList>
            <person name="Kwak Y."/>
            <person name="Park G.-S."/>
            <person name="Li Q.X."/>
            <person name="Lee S.-E."/>
            <person name="Shin J.-H."/>
        </authorList>
    </citation>
    <scope>NUCLEOTIDE SEQUENCE [LARGE SCALE GENOMIC DNA]</scope>
    <source>
        <strain evidence="3">JS19b1</strain>
    </source>
</reference>
<organism evidence="3 4">
    <name type="scientific">Mycolicibacterium aromaticivorans JS19b1 = JCM 16368</name>
    <dbReference type="NCBI Taxonomy" id="1440774"/>
    <lineage>
        <taxon>Bacteria</taxon>
        <taxon>Bacillati</taxon>
        <taxon>Actinomycetota</taxon>
        <taxon>Actinomycetes</taxon>
        <taxon>Mycobacteriales</taxon>
        <taxon>Mycobacteriaceae</taxon>
        <taxon>Mycolicibacterium</taxon>
    </lineage>
</organism>
<dbReference type="PANTHER" id="PTHR37828:SF1">
    <property type="entry name" value="YCII-RELATED DOMAIN-CONTAINING PROTEIN"/>
    <property type="match status" value="1"/>
</dbReference>
<dbReference type="RefSeq" id="WP_036339345.1">
    <property type="nucleotide sequence ID" value="NZ_JALN02000001.1"/>
</dbReference>
<dbReference type="GO" id="GO:0016787">
    <property type="term" value="F:hydrolase activity"/>
    <property type="evidence" value="ECO:0007669"/>
    <property type="project" value="UniProtKB-KW"/>
</dbReference>
<protein>
    <submittedName>
        <fullName evidence="3">GTP cyclohydrolase</fullName>
    </submittedName>
</protein>
<dbReference type="InterPro" id="IPR005545">
    <property type="entry name" value="YCII"/>
</dbReference>
<keyword evidence="4" id="KW-1185">Reference proteome</keyword>
<dbReference type="EMBL" id="JALN02000001">
    <property type="protein sequence ID" value="KDE98160.1"/>
    <property type="molecule type" value="Genomic_DNA"/>
</dbReference>
<comment type="similarity">
    <text evidence="1">Belongs to the YciI family.</text>
</comment>
<dbReference type="InterPro" id="IPR011008">
    <property type="entry name" value="Dimeric_a/b-barrel"/>
</dbReference>
<name>A0A064CCV6_9MYCO</name>